<feature type="non-terminal residue" evidence="1">
    <location>
        <position position="1"/>
    </location>
</feature>
<evidence type="ECO:0000313" key="2">
    <source>
        <dbReference type="Proteomes" id="UP001152803"/>
    </source>
</evidence>
<sequence>VYSLALAAVSAKRYPLRFIQKGTGFLRYPPHSTAQSIPSSSPHSYWCDADVRASLAPFCIQSVASTAHSLSVLLCLNLLEFLSLSAFSIHVHQKLTKGFNQFLFYQVGK</sequence>
<protein>
    <submittedName>
        <fullName evidence="1">Uncharacterized protein</fullName>
    </submittedName>
</protein>
<dbReference type="AlphaFoldDB" id="A0A9Q1DTM9"/>
<reference evidence="1" key="1">
    <citation type="journal article" date="2023" name="Science">
        <title>Genome structures resolve the early diversification of teleost fishes.</title>
        <authorList>
            <person name="Parey E."/>
            <person name="Louis A."/>
            <person name="Montfort J."/>
            <person name="Bouchez O."/>
            <person name="Roques C."/>
            <person name="Iampietro C."/>
            <person name="Lluch J."/>
            <person name="Castinel A."/>
            <person name="Donnadieu C."/>
            <person name="Desvignes T."/>
            <person name="Floi Bucao C."/>
            <person name="Jouanno E."/>
            <person name="Wen M."/>
            <person name="Mejri S."/>
            <person name="Dirks R."/>
            <person name="Jansen H."/>
            <person name="Henkel C."/>
            <person name="Chen W.J."/>
            <person name="Zahm M."/>
            <person name="Cabau C."/>
            <person name="Klopp C."/>
            <person name="Thompson A.W."/>
            <person name="Robinson-Rechavi M."/>
            <person name="Braasch I."/>
            <person name="Lecointre G."/>
            <person name="Bobe J."/>
            <person name="Postlethwait J.H."/>
            <person name="Berthelot C."/>
            <person name="Roest Crollius H."/>
            <person name="Guiguen Y."/>
        </authorList>
    </citation>
    <scope>NUCLEOTIDE SEQUENCE</scope>
    <source>
        <strain evidence="1">Concon-B</strain>
    </source>
</reference>
<comment type="caution">
    <text evidence="1">The sequence shown here is derived from an EMBL/GenBank/DDBJ whole genome shotgun (WGS) entry which is preliminary data.</text>
</comment>
<accession>A0A9Q1DTM9</accession>
<organism evidence="1 2">
    <name type="scientific">Conger conger</name>
    <name type="common">Conger eel</name>
    <name type="synonym">Muraena conger</name>
    <dbReference type="NCBI Taxonomy" id="82655"/>
    <lineage>
        <taxon>Eukaryota</taxon>
        <taxon>Metazoa</taxon>
        <taxon>Chordata</taxon>
        <taxon>Craniata</taxon>
        <taxon>Vertebrata</taxon>
        <taxon>Euteleostomi</taxon>
        <taxon>Actinopterygii</taxon>
        <taxon>Neopterygii</taxon>
        <taxon>Teleostei</taxon>
        <taxon>Anguilliformes</taxon>
        <taxon>Congridae</taxon>
        <taxon>Conger</taxon>
    </lineage>
</organism>
<proteinExistence type="predicted"/>
<gene>
    <name evidence="1" type="ORF">COCON_G00041460</name>
</gene>
<keyword evidence="2" id="KW-1185">Reference proteome</keyword>
<dbReference type="Proteomes" id="UP001152803">
    <property type="component" value="Unassembled WGS sequence"/>
</dbReference>
<dbReference type="EMBL" id="JAFJMO010000003">
    <property type="protein sequence ID" value="KAJ8281627.1"/>
    <property type="molecule type" value="Genomic_DNA"/>
</dbReference>
<name>A0A9Q1DTM9_CONCO</name>
<evidence type="ECO:0000313" key="1">
    <source>
        <dbReference type="EMBL" id="KAJ8281627.1"/>
    </source>
</evidence>